<evidence type="ECO:0000259" key="1">
    <source>
        <dbReference type="PROSITE" id="PS51819"/>
    </source>
</evidence>
<evidence type="ECO:0000313" key="3">
    <source>
        <dbReference type="Proteomes" id="UP000182882"/>
    </source>
</evidence>
<dbReference type="EMBL" id="FNLN01000018">
    <property type="protein sequence ID" value="SDU03352.1"/>
    <property type="molecule type" value="Genomic_DNA"/>
</dbReference>
<dbReference type="PANTHER" id="PTHR41294">
    <property type="entry name" value="CADMIUM-INDUCED PROTEIN CADI"/>
    <property type="match status" value="1"/>
</dbReference>
<dbReference type="InterPro" id="IPR049789">
    <property type="entry name" value="ArsI/CadI-like"/>
</dbReference>
<keyword evidence="3" id="KW-1185">Reference proteome</keyword>
<dbReference type="InterPro" id="IPR029068">
    <property type="entry name" value="Glyas_Bleomycin-R_OHBP_Dase"/>
</dbReference>
<evidence type="ECO:0000313" key="2">
    <source>
        <dbReference type="EMBL" id="SDU03352.1"/>
    </source>
</evidence>
<protein>
    <recommendedName>
        <fullName evidence="1">VOC domain-containing protein</fullName>
    </recommendedName>
</protein>
<dbReference type="SUPFAM" id="SSF54593">
    <property type="entry name" value="Glyoxalase/Bleomycin resistance protein/Dihydroxybiphenyl dioxygenase"/>
    <property type="match status" value="1"/>
</dbReference>
<gene>
    <name evidence="2" type="ORF">SAMN05216406_11850</name>
</gene>
<name>A0A1H2F7Q0_9PROT</name>
<dbReference type="GO" id="GO:0046686">
    <property type="term" value="P:response to cadmium ion"/>
    <property type="evidence" value="ECO:0007669"/>
    <property type="project" value="TreeGrafter"/>
</dbReference>
<dbReference type="InterPro" id="IPR037523">
    <property type="entry name" value="VOC_core"/>
</dbReference>
<sequence length="139" mass="15355">MKRFHIHIAVEDLPGNIRFYSALFGIEPTVSKPDYAKWMLNDPFINFALSARGAKTGLDHVGIQVDSAEALNEMNQRFAQADLPAAEQKSAQCCYATSNKYWTVDPQGIAWETFHSLATIPVFGQDTSIPIKSESCCAA</sequence>
<dbReference type="Gene3D" id="3.10.180.10">
    <property type="entry name" value="2,3-Dihydroxybiphenyl 1,2-Dioxygenase, domain 1"/>
    <property type="match status" value="1"/>
</dbReference>
<dbReference type="Pfam" id="PF00903">
    <property type="entry name" value="Glyoxalase"/>
    <property type="match status" value="1"/>
</dbReference>
<feature type="domain" description="VOC" evidence="1">
    <location>
        <begin position="2"/>
        <end position="116"/>
    </location>
</feature>
<dbReference type="PROSITE" id="PS51819">
    <property type="entry name" value="VOC"/>
    <property type="match status" value="1"/>
</dbReference>
<dbReference type="RefSeq" id="WP_062558164.1">
    <property type="nucleotide sequence ID" value="NZ_CP013341.1"/>
</dbReference>
<dbReference type="InterPro" id="IPR004360">
    <property type="entry name" value="Glyas_Fos-R_dOase_dom"/>
</dbReference>
<accession>A0A1H2F7Q0</accession>
<dbReference type="PANTHER" id="PTHR41294:SF1">
    <property type="entry name" value="CADMIUM-INDUCED PROTEIN CADI"/>
    <property type="match status" value="1"/>
</dbReference>
<organism evidence="2 3">
    <name type="scientific">Nitrosomonas ureae</name>
    <dbReference type="NCBI Taxonomy" id="44577"/>
    <lineage>
        <taxon>Bacteria</taxon>
        <taxon>Pseudomonadati</taxon>
        <taxon>Pseudomonadota</taxon>
        <taxon>Betaproteobacteria</taxon>
        <taxon>Nitrosomonadales</taxon>
        <taxon>Nitrosomonadaceae</taxon>
        <taxon>Nitrosomonas</taxon>
    </lineage>
</organism>
<dbReference type="InterPro" id="IPR052393">
    <property type="entry name" value="Cadmium-induced_rsp"/>
</dbReference>
<dbReference type="AlphaFoldDB" id="A0A1H2F7Q0"/>
<proteinExistence type="predicted"/>
<dbReference type="Proteomes" id="UP000182882">
    <property type="component" value="Unassembled WGS sequence"/>
</dbReference>
<reference evidence="3" key="1">
    <citation type="submission" date="2016-10" db="EMBL/GenBank/DDBJ databases">
        <authorList>
            <person name="Varghese N."/>
            <person name="Submissions S."/>
        </authorList>
    </citation>
    <scope>NUCLEOTIDE SEQUENCE [LARGE SCALE GENOMIC DNA]</scope>
    <source>
        <strain evidence="3">Nm10</strain>
    </source>
</reference>
<dbReference type="KEGG" id="nur:ATY38_03970"/>
<dbReference type="NCBIfam" id="NF041414">
    <property type="entry name" value="ArsI_CadI_VOC"/>
    <property type="match status" value="1"/>
</dbReference>